<accession>A0A0L0C784</accession>
<dbReference type="PROSITE" id="PS00636">
    <property type="entry name" value="DNAJ_1"/>
    <property type="match status" value="1"/>
</dbReference>
<dbReference type="SMART" id="SM00271">
    <property type="entry name" value="DnaJ"/>
    <property type="match status" value="1"/>
</dbReference>
<comment type="caution">
    <text evidence="4">The sequence shown here is derived from an EMBL/GenBank/DDBJ whole genome shotgun (WGS) entry which is preliminary data.</text>
</comment>
<keyword evidence="2" id="KW-0472">Membrane</keyword>
<proteinExistence type="predicted"/>
<dbReference type="PRINTS" id="PR00625">
    <property type="entry name" value="JDOMAIN"/>
</dbReference>
<dbReference type="OrthoDB" id="291007at2759"/>
<feature type="compositionally biased region" description="Basic and acidic residues" evidence="1">
    <location>
        <begin position="216"/>
        <end position="236"/>
    </location>
</feature>
<sequence length="236" mass="27159">MFTTQRYNLIIRKILFTRAAQNANISTGSATYNPNYYEALGISKNSTQGEIKAAYYRLSMLYHPDKNQGSESAAIKFREITQAYEVLGNFRLRRLYDKGIIHTAGSQYAQATEETIRKEPEVEDDPSTKFYKSRFTKSKVSDSEGRTPIYNFDEWSKAHYGKSFERRKAAKAKYERTEAQAKEHALIAQNEILLFGIAFVCVLVYLKFMVESSYDTPKERAKKASEDKRKEKGESV</sequence>
<reference evidence="4 5" key="1">
    <citation type="journal article" date="2015" name="Nat. Commun.">
        <title>Lucilia cuprina genome unlocks parasitic fly biology to underpin future interventions.</title>
        <authorList>
            <person name="Anstead C.A."/>
            <person name="Korhonen P.K."/>
            <person name="Young N.D."/>
            <person name="Hall R.S."/>
            <person name="Jex A.R."/>
            <person name="Murali S.C."/>
            <person name="Hughes D.S."/>
            <person name="Lee S.F."/>
            <person name="Perry T."/>
            <person name="Stroehlein A.J."/>
            <person name="Ansell B.R."/>
            <person name="Breugelmans B."/>
            <person name="Hofmann A."/>
            <person name="Qu J."/>
            <person name="Dugan S."/>
            <person name="Lee S.L."/>
            <person name="Chao H."/>
            <person name="Dinh H."/>
            <person name="Han Y."/>
            <person name="Doddapaneni H.V."/>
            <person name="Worley K.C."/>
            <person name="Muzny D.M."/>
            <person name="Ioannidis P."/>
            <person name="Waterhouse R.M."/>
            <person name="Zdobnov E.M."/>
            <person name="James P.J."/>
            <person name="Bagnall N.H."/>
            <person name="Kotze A.C."/>
            <person name="Gibbs R.A."/>
            <person name="Richards S."/>
            <person name="Batterham P."/>
            <person name="Gasser R.B."/>
        </authorList>
    </citation>
    <scope>NUCLEOTIDE SEQUENCE [LARGE SCALE GENOMIC DNA]</scope>
    <source>
        <strain evidence="4 5">LS</strain>
        <tissue evidence="4">Full body</tissue>
    </source>
</reference>
<dbReference type="Gene3D" id="1.10.287.110">
    <property type="entry name" value="DnaJ domain"/>
    <property type="match status" value="1"/>
</dbReference>
<dbReference type="PANTHER" id="PTHR44873:SF1">
    <property type="entry name" value="DNAJ HOMOLOG SUBFAMILY C MEMBER 30, MITOCHONDRIAL"/>
    <property type="match status" value="1"/>
</dbReference>
<keyword evidence="2" id="KW-0812">Transmembrane</keyword>
<gene>
    <name evidence="4" type="ORF">FF38_04377</name>
</gene>
<dbReference type="OMA" id="ANRTMFD"/>
<dbReference type="InterPro" id="IPR001623">
    <property type="entry name" value="DnaJ_domain"/>
</dbReference>
<dbReference type="Pfam" id="PF00226">
    <property type="entry name" value="DnaJ"/>
    <property type="match status" value="1"/>
</dbReference>
<dbReference type="PANTHER" id="PTHR44873">
    <property type="entry name" value="DNAJ HOMOLOG SUBFAMILY C MEMBER 30, MITOCHONDRIAL"/>
    <property type="match status" value="1"/>
</dbReference>
<dbReference type="SUPFAM" id="SSF46565">
    <property type="entry name" value="Chaperone J-domain"/>
    <property type="match status" value="1"/>
</dbReference>
<feature type="region of interest" description="Disordered" evidence="1">
    <location>
        <begin position="215"/>
        <end position="236"/>
    </location>
</feature>
<dbReference type="InterPro" id="IPR036869">
    <property type="entry name" value="J_dom_sf"/>
</dbReference>
<keyword evidence="5" id="KW-1185">Reference proteome</keyword>
<dbReference type="InterPro" id="IPR018253">
    <property type="entry name" value="DnaJ_domain_CS"/>
</dbReference>
<name>A0A0L0C784_LUCCU</name>
<evidence type="ECO:0000259" key="3">
    <source>
        <dbReference type="PROSITE" id="PS50076"/>
    </source>
</evidence>
<dbReference type="Proteomes" id="UP000037069">
    <property type="component" value="Unassembled WGS sequence"/>
</dbReference>
<feature type="transmembrane region" description="Helical" evidence="2">
    <location>
        <begin position="192"/>
        <end position="210"/>
    </location>
</feature>
<organism evidence="4 5">
    <name type="scientific">Lucilia cuprina</name>
    <name type="common">Green bottle fly</name>
    <name type="synonym">Australian sheep blowfly</name>
    <dbReference type="NCBI Taxonomy" id="7375"/>
    <lineage>
        <taxon>Eukaryota</taxon>
        <taxon>Metazoa</taxon>
        <taxon>Ecdysozoa</taxon>
        <taxon>Arthropoda</taxon>
        <taxon>Hexapoda</taxon>
        <taxon>Insecta</taxon>
        <taxon>Pterygota</taxon>
        <taxon>Neoptera</taxon>
        <taxon>Endopterygota</taxon>
        <taxon>Diptera</taxon>
        <taxon>Brachycera</taxon>
        <taxon>Muscomorpha</taxon>
        <taxon>Oestroidea</taxon>
        <taxon>Calliphoridae</taxon>
        <taxon>Luciliinae</taxon>
        <taxon>Lucilia</taxon>
    </lineage>
</organism>
<dbReference type="STRING" id="7375.A0A0L0C784"/>
<evidence type="ECO:0000256" key="2">
    <source>
        <dbReference type="SAM" id="Phobius"/>
    </source>
</evidence>
<evidence type="ECO:0000313" key="5">
    <source>
        <dbReference type="Proteomes" id="UP000037069"/>
    </source>
</evidence>
<evidence type="ECO:0000313" key="4">
    <source>
        <dbReference type="EMBL" id="KNC28130.1"/>
    </source>
</evidence>
<keyword evidence="2" id="KW-1133">Transmembrane helix</keyword>
<evidence type="ECO:0000256" key="1">
    <source>
        <dbReference type="SAM" id="MobiDB-lite"/>
    </source>
</evidence>
<feature type="domain" description="J" evidence="3">
    <location>
        <begin position="35"/>
        <end position="100"/>
    </location>
</feature>
<protein>
    <recommendedName>
        <fullName evidence="3">J domain-containing protein</fullName>
    </recommendedName>
</protein>
<dbReference type="EMBL" id="JRES01000819">
    <property type="protein sequence ID" value="KNC28130.1"/>
    <property type="molecule type" value="Genomic_DNA"/>
</dbReference>
<dbReference type="AlphaFoldDB" id="A0A0L0C784"/>
<dbReference type="PROSITE" id="PS50076">
    <property type="entry name" value="DNAJ_2"/>
    <property type="match status" value="1"/>
</dbReference>
<dbReference type="CDD" id="cd06257">
    <property type="entry name" value="DnaJ"/>
    <property type="match status" value="1"/>
</dbReference>
<dbReference type="InterPro" id="IPR053025">
    <property type="entry name" value="Mito_ATP_Synthase-Asso"/>
</dbReference>